<evidence type="ECO:0000313" key="2">
    <source>
        <dbReference type="EMBL" id="PON68484.1"/>
    </source>
</evidence>
<dbReference type="AlphaFoldDB" id="A0A2P5D5A6"/>
<dbReference type="PANTHER" id="PTHR33318">
    <property type="entry name" value="ASPARTYL/GLUTAMYL-TRNA(ASN/GLN) AMIDOTRANSFERASE SUBUNIT"/>
    <property type="match status" value="1"/>
</dbReference>
<name>A0A2P5D5A6_TREOI</name>
<dbReference type="OrthoDB" id="1925835at2759"/>
<dbReference type="Proteomes" id="UP000237000">
    <property type="component" value="Unassembled WGS sequence"/>
</dbReference>
<reference evidence="3" key="1">
    <citation type="submission" date="2016-06" db="EMBL/GenBank/DDBJ databases">
        <title>Parallel loss of symbiosis genes in relatives of nitrogen-fixing non-legume Parasponia.</title>
        <authorList>
            <person name="Van Velzen R."/>
            <person name="Holmer R."/>
            <person name="Bu F."/>
            <person name="Rutten L."/>
            <person name="Van Zeijl A."/>
            <person name="Liu W."/>
            <person name="Santuari L."/>
            <person name="Cao Q."/>
            <person name="Sharma T."/>
            <person name="Shen D."/>
            <person name="Roswanjaya Y."/>
            <person name="Wardhani T."/>
            <person name="Kalhor M.S."/>
            <person name="Jansen J."/>
            <person name="Van den Hoogen J."/>
            <person name="Gungor B."/>
            <person name="Hartog M."/>
            <person name="Hontelez J."/>
            <person name="Verver J."/>
            <person name="Yang W.-C."/>
            <person name="Schijlen E."/>
            <person name="Repin R."/>
            <person name="Schilthuizen M."/>
            <person name="Schranz E."/>
            <person name="Heidstra R."/>
            <person name="Miyata K."/>
            <person name="Fedorova E."/>
            <person name="Kohlen W."/>
            <person name="Bisseling T."/>
            <person name="Smit S."/>
            <person name="Geurts R."/>
        </authorList>
    </citation>
    <scope>NUCLEOTIDE SEQUENCE [LARGE SCALE GENOMIC DNA]</scope>
    <source>
        <strain evidence="3">cv. RG33-2</strain>
    </source>
</reference>
<evidence type="ECO:0000313" key="3">
    <source>
        <dbReference type="Proteomes" id="UP000237000"/>
    </source>
</evidence>
<dbReference type="GO" id="GO:0007142">
    <property type="term" value="P:male meiosis II"/>
    <property type="evidence" value="ECO:0007669"/>
    <property type="project" value="InterPro"/>
</dbReference>
<dbReference type="InterPro" id="IPR039300">
    <property type="entry name" value="JASON"/>
</dbReference>
<proteinExistence type="predicted"/>
<comment type="caution">
    <text evidence="2">The sequence shown here is derived from an EMBL/GenBank/DDBJ whole genome shotgun (WGS) entry which is preliminary data.</text>
</comment>
<evidence type="ECO:0000256" key="1">
    <source>
        <dbReference type="SAM" id="MobiDB-lite"/>
    </source>
</evidence>
<dbReference type="PANTHER" id="PTHR33318:SF4">
    <property type="entry name" value="OS04G0511700 PROTEIN"/>
    <property type="match status" value="1"/>
</dbReference>
<feature type="region of interest" description="Disordered" evidence="1">
    <location>
        <begin position="23"/>
        <end position="63"/>
    </location>
</feature>
<accession>A0A2P5D5A6</accession>
<dbReference type="EMBL" id="JXTC01000295">
    <property type="protein sequence ID" value="PON68484.1"/>
    <property type="molecule type" value="Genomic_DNA"/>
</dbReference>
<gene>
    <name evidence="2" type="ORF">TorRG33x02_262160</name>
</gene>
<feature type="compositionally biased region" description="Basic and acidic residues" evidence="1">
    <location>
        <begin position="26"/>
        <end position="45"/>
    </location>
</feature>
<protein>
    <submittedName>
        <fullName evidence="2">Uncharacterized protein</fullName>
    </submittedName>
</protein>
<sequence length="83" mass="9301">MSCQNAGKRSQVGQSVLKPIENLSQWKEDVKEDRPISPLVKHQEEENINSKPSFKLENRSSKSKFSEIKAAKQEVGVDTSLSS</sequence>
<dbReference type="InParanoid" id="A0A2P5D5A6"/>
<feature type="compositionally biased region" description="Basic and acidic residues" evidence="1">
    <location>
        <begin position="54"/>
        <end position="63"/>
    </location>
</feature>
<keyword evidence="3" id="KW-1185">Reference proteome</keyword>
<organism evidence="2 3">
    <name type="scientific">Trema orientale</name>
    <name type="common">Charcoal tree</name>
    <name type="synonym">Celtis orientalis</name>
    <dbReference type="NCBI Taxonomy" id="63057"/>
    <lineage>
        <taxon>Eukaryota</taxon>
        <taxon>Viridiplantae</taxon>
        <taxon>Streptophyta</taxon>
        <taxon>Embryophyta</taxon>
        <taxon>Tracheophyta</taxon>
        <taxon>Spermatophyta</taxon>
        <taxon>Magnoliopsida</taxon>
        <taxon>eudicotyledons</taxon>
        <taxon>Gunneridae</taxon>
        <taxon>Pentapetalae</taxon>
        <taxon>rosids</taxon>
        <taxon>fabids</taxon>
        <taxon>Rosales</taxon>
        <taxon>Cannabaceae</taxon>
        <taxon>Trema</taxon>
    </lineage>
</organism>